<accession>A0A6C0I342</accession>
<reference evidence="2" key="1">
    <citation type="journal article" date="2020" name="Nature">
        <title>Giant virus diversity and host interactions through global metagenomics.</title>
        <authorList>
            <person name="Schulz F."/>
            <person name="Roux S."/>
            <person name="Paez-Espino D."/>
            <person name="Jungbluth S."/>
            <person name="Walsh D.A."/>
            <person name="Denef V.J."/>
            <person name="McMahon K.D."/>
            <person name="Konstantinidis K.T."/>
            <person name="Eloe-Fadrosh E.A."/>
            <person name="Kyrpides N.C."/>
            <person name="Woyke T."/>
        </authorList>
    </citation>
    <scope>NUCLEOTIDE SEQUENCE</scope>
    <source>
        <strain evidence="2">GVMAG-M-3300023184-186</strain>
    </source>
</reference>
<name>A0A6C0I342_9ZZZZ</name>
<feature type="transmembrane region" description="Helical" evidence="1">
    <location>
        <begin position="20"/>
        <end position="46"/>
    </location>
</feature>
<keyword evidence="1" id="KW-1133">Transmembrane helix</keyword>
<dbReference type="EMBL" id="MN740071">
    <property type="protein sequence ID" value="QHT86563.1"/>
    <property type="molecule type" value="Genomic_DNA"/>
</dbReference>
<evidence type="ECO:0000256" key="1">
    <source>
        <dbReference type="SAM" id="Phobius"/>
    </source>
</evidence>
<evidence type="ECO:0000313" key="2">
    <source>
        <dbReference type="EMBL" id="QHT86563.1"/>
    </source>
</evidence>
<sequence length="116" mass="12589">MVCYYYNNSTQSVQNLQALAAAASLIISIIILIVVIILIFMVCYYYNNSTQSVQNLQALAAAALYKNANKDNFNTCSLFKLGCCCNNGKAGTCSTVKGNAKYACNSAFDGNRCFDC</sequence>
<dbReference type="AlphaFoldDB" id="A0A6C0I342"/>
<protein>
    <submittedName>
        <fullName evidence="2">Uncharacterized protein</fullName>
    </submittedName>
</protein>
<keyword evidence="1" id="KW-0812">Transmembrane</keyword>
<proteinExistence type="predicted"/>
<organism evidence="2">
    <name type="scientific">viral metagenome</name>
    <dbReference type="NCBI Taxonomy" id="1070528"/>
    <lineage>
        <taxon>unclassified sequences</taxon>
        <taxon>metagenomes</taxon>
        <taxon>organismal metagenomes</taxon>
    </lineage>
</organism>
<keyword evidence="1" id="KW-0472">Membrane</keyword>